<sequence>MPMIAAMPLMIIPFILYNLAMLGLMGDGGIPALQHDIIVLSMISGAIWSMALGDLFIVIALVVLFFEILKATRTGPGNLVNHMLSMLVFIAFLVEFLLVRDAATQVFFILMTIALIDVIGGFAVSIRSAGRDVSIGL</sequence>
<keyword evidence="1" id="KW-1133">Transmembrane helix</keyword>
<keyword evidence="1" id="KW-0472">Membrane</keyword>
<organism evidence="2 3">
    <name type="scientific">Rhizobium johnstonii (strain DSM 114642 / LMG 32736 / 3841)</name>
    <name type="common">Rhizobium leguminosarum bv. viciae</name>
    <dbReference type="NCBI Taxonomy" id="216596"/>
    <lineage>
        <taxon>Bacteria</taxon>
        <taxon>Pseudomonadati</taxon>
        <taxon>Pseudomonadota</taxon>
        <taxon>Alphaproteobacteria</taxon>
        <taxon>Hyphomicrobiales</taxon>
        <taxon>Rhizobiaceae</taxon>
        <taxon>Rhizobium/Agrobacterium group</taxon>
        <taxon>Rhizobium</taxon>
        <taxon>Rhizobium johnstonii</taxon>
    </lineage>
</organism>
<proteinExistence type="predicted"/>
<feature type="transmembrane region" description="Helical" evidence="1">
    <location>
        <begin position="7"/>
        <end position="25"/>
    </location>
</feature>
<feature type="transmembrane region" description="Helical" evidence="1">
    <location>
        <begin position="78"/>
        <end position="99"/>
    </location>
</feature>
<feature type="transmembrane region" description="Helical" evidence="1">
    <location>
        <begin position="105"/>
        <end position="126"/>
    </location>
</feature>
<dbReference type="AlphaFoldDB" id="Q1MAD2"/>
<feature type="transmembrane region" description="Helical" evidence="1">
    <location>
        <begin position="37"/>
        <end position="66"/>
    </location>
</feature>
<dbReference type="eggNOG" id="ENOG5032V68">
    <property type="taxonomic scope" value="Bacteria"/>
</dbReference>
<keyword evidence="1 2" id="KW-0812">Transmembrane</keyword>
<dbReference type="KEGG" id="rle:RL4623"/>
<evidence type="ECO:0000313" key="3">
    <source>
        <dbReference type="Proteomes" id="UP000006575"/>
    </source>
</evidence>
<keyword evidence="3" id="KW-1185">Reference proteome</keyword>
<dbReference type="EnsemblBacteria" id="CAK10106">
    <property type="protein sequence ID" value="CAK10106"/>
    <property type="gene ID" value="RL4623"/>
</dbReference>
<evidence type="ECO:0000256" key="1">
    <source>
        <dbReference type="SAM" id="Phobius"/>
    </source>
</evidence>
<reference evidence="2 3" key="1">
    <citation type="journal article" date="2006" name="Genome Biol.">
        <title>The genome of Rhizobium leguminosarum has recognizable core and accessory components.</title>
        <authorList>
            <person name="Young J.W."/>
            <person name="Crossman L.C."/>
            <person name="Johnston A.W.B."/>
            <person name="Thomson N.R."/>
            <person name="Ghazoui Z.F."/>
            <person name="Hull K.H."/>
            <person name="Wexler M."/>
            <person name="Curson A.R.J."/>
            <person name="Todd J.D."/>
            <person name="Poole P.S."/>
            <person name="Mauchline T.H."/>
            <person name="East A.K."/>
            <person name="Quail M.A."/>
            <person name="Churcher C."/>
            <person name="Arrowsmith C."/>
            <person name="Cherevach A."/>
            <person name="Chillingworth T."/>
            <person name="Clarke K."/>
            <person name="Cronin A."/>
            <person name="Davis P."/>
            <person name="Fraser A."/>
            <person name="Hance Z."/>
            <person name="Hauser H."/>
            <person name="Jagels K."/>
            <person name="Moule S."/>
            <person name="Mungall K."/>
            <person name="Norbertczak H."/>
            <person name="Rabbinowitsch E."/>
            <person name="Sanders M."/>
            <person name="Simmonds M."/>
            <person name="Whitehead S."/>
            <person name="Parkhill J."/>
        </authorList>
    </citation>
    <scope>NUCLEOTIDE SEQUENCE [LARGE SCALE GENOMIC DNA]</scope>
    <source>
        <strain evidence="3">DSM 114642 / LMG 32736 / 3841</strain>
    </source>
</reference>
<gene>
    <name evidence="2" type="ordered locus">RL4623</name>
</gene>
<protein>
    <submittedName>
        <fullName evidence="2">Transmembrane protein</fullName>
    </submittedName>
</protein>
<name>Q1MAD2_RHIJ3</name>
<dbReference type="EMBL" id="AM236080">
    <property type="protein sequence ID" value="CAK10106.1"/>
    <property type="molecule type" value="Genomic_DNA"/>
</dbReference>
<dbReference type="Proteomes" id="UP000006575">
    <property type="component" value="Chromosome"/>
</dbReference>
<evidence type="ECO:0000313" key="2">
    <source>
        <dbReference type="EMBL" id="CAK10106.1"/>
    </source>
</evidence>
<dbReference type="HOGENOM" id="CLU_117627_1_0_5"/>
<accession>Q1MAD2</accession>